<organism evidence="2">
    <name type="scientific">bioreactor metagenome</name>
    <dbReference type="NCBI Taxonomy" id="1076179"/>
    <lineage>
        <taxon>unclassified sequences</taxon>
        <taxon>metagenomes</taxon>
        <taxon>ecological metagenomes</taxon>
    </lineage>
</organism>
<comment type="caution">
    <text evidence="2">The sequence shown here is derived from an EMBL/GenBank/DDBJ whole genome shotgun (WGS) entry which is preliminary data.</text>
</comment>
<dbReference type="AlphaFoldDB" id="A0A645JE61"/>
<gene>
    <name evidence="2" type="ORF">SDC9_209488</name>
</gene>
<sequence length="117" mass="12839">MGILKIISHGPFALGIGVHHAGAVLGVRPKVAVPIIVSGVTDDLFRTVQGLLLGDLAVLVALIIYIQDTYHILYGSLNFRVESLLDFRDIVTVSIAHFHERQAPDDKRGSDEQKRDQ</sequence>
<name>A0A645JE61_9ZZZZ</name>
<reference evidence="2" key="1">
    <citation type="submission" date="2019-08" db="EMBL/GenBank/DDBJ databases">
        <authorList>
            <person name="Kucharzyk K."/>
            <person name="Murdoch R.W."/>
            <person name="Higgins S."/>
            <person name="Loffler F."/>
        </authorList>
    </citation>
    <scope>NUCLEOTIDE SEQUENCE</scope>
</reference>
<feature type="transmembrane region" description="Helical" evidence="1">
    <location>
        <begin position="48"/>
        <end position="66"/>
    </location>
</feature>
<evidence type="ECO:0000313" key="2">
    <source>
        <dbReference type="EMBL" id="MPN61746.1"/>
    </source>
</evidence>
<keyword evidence="1" id="KW-1133">Transmembrane helix</keyword>
<accession>A0A645JE61</accession>
<evidence type="ECO:0000256" key="1">
    <source>
        <dbReference type="SAM" id="Phobius"/>
    </source>
</evidence>
<keyword evidence="1" id="KW-0472">Membrane</keyword>
<keyword evidence="1" id="KW-0812">Transmembrane</keyword>
<protein>
    <submittedName>
        <fullName evidence="2">Uncharacterized protein</fullName>
    </submittedName>
</protein>
<dbReference type="EMBL" id="VSSQ01138779">
    <property type="protein sequence ID" value="MPN61746.1"/>
    <property type="molecule type" value="Genomic_DNA"/>
</dbReference>
<proteinExistence type="predicted"/>